<proteinExistence type="predicted"/>
<organism evidence="1">
    <name type="scientific">Anguilla anguilla</name>
    <name type="common">European freshwater eel</name>
    <name type="synonym">Muraena anguilla</name>
    <dbReference type="NCBI Taxonomy" id="7936"/>
    <lineage>
        <taxon>Eukaryota</taxon>
        <taxon>Metazoa</taxon>
        <taxon>Chordata</taxon>
        <taxon>Craniata</taxon>
        <taxon>Vertebrata</taxon>
        <taxon>Euteleostomi</taxon>
        <taxon>Actinopterygii</taxon>
        <taxon>Neopterygii</taxon>
        <taxon>Teleostei</taxon>
        <taxon>Anguilliformes</taxon>
        <taxon>Anguillidae</taxon>
        <taxon>Anguilla</taxon>
    </lineage>
</organism>
<protein>
    <submittedName>
        <fullName evidence="1">Uncharacterized protein</fullName>
    </submittedName>
</protein>
<dbReference type="AlphaFoldDB" id="A0A0E9TJJ4"/>
<accession>A0A0E9TJJ4</accession>
<evidence type="ECO:0000313" key="1">
    <source>
        <dbReference type="EMBL" id="JAH53741.1"/>
    </source>
</evidence>
<dbReference type="EMBL" id="GBXM01054836">
    <property type="protein sequence ID" value="JAH53741.1"/>
    <property type="molecule type" value="Transcribed_RNA"/>
</dbReference>
<sequence>MISPNSDVCNERNVKGNETSLFLCSVLSGIVVLK</sequence>
<reference evidence="1" key="2">
    <citation type="journal article" date="2015" name="Fish Shellfish Immunol.">
        <title>Early steps in the European eel (Anguilla anguilla)-Vibrio vulnificus interaction in the gills: Role of the RtxA13 toxin.</title>
        <authorList>
            <person name="Callol A."/>
            <person name="Pajuelo D."/>
            <person name="Ebbesson L."/>
            <person name="Teles M."/>
            <person name="MacKenzie S."/>
            <person name="Amaro C."/>
        </authorList>
    </citation>
    <scope>NUCLEOTIDE SEQUENCE</scope>
</reference>
<reference evidence="1" key="1">
    <citation type="submission" date="2014-11" db="EMBL/GenBank/DDBJ databases">
        <authorList>
            <person name="Amaro Gonzalez C."/>
        </authorList>
    </citation>
    <scope>NUCLEOTIDE SEQUENCE</scope>
</reference>
<name>A0A0E9TJJ4_ANGAN</name>